<feature type="region of interest" description="Disordered" evidence="8">
    <location>
        <begin position="82"/>
        <end position="163"/>
    </location>
</feature>
<name>A0A7S0LYJ2_9CRYP</name>
<dbReference type="PANTHER" id="PTHR47416">
    <property type="entry name" value="BASIC-LEUCINE ZIPPER TRANSCRIPTION FACTOR F-RELATED"/>
    <property type="match status" value="1"/>
</dbReference>
<evidence type="ECO:0000256" key="8">
    <source>
        <dbReference type="SAM" id="MobiDB-lite"/>
    </source>
</evidence>
<dbReference type="PANTHER" id="PTHR47416:SF8">
    <property type="entry name" value="BASIC-LEUCINE ZIPPER TRANSCRIPTION FACTOR E-RELATED"/>
    <property type="match status" value="1"/>
</dbReference>
<evidence type="ECO:0000256" key="3">
    <source>
        <dbReference type="ARBA" id="ARBA00023015"/>
    </source>
</evidence>
<evidence type="ECO:0000256" key="2">
    <source>
        <dbReference type="ARBA" id="ARBA00007163"/>
    </source>
</evidence>
<feature type="coiled-coil region" evidence="7">
    <location>
        <begin position="220"/>
        <end position="254"/>
    </location>
</feature>
<sequence length="613" mass="66367">MTEWSMDLTSYNLDSVEAPDDLLLCLNGSAEQESNSASELGDCEFVYLQNIYQPDVSAPTPEMLDKKNQVLLDDHGLAAFPCSGDPSGLPNSPMDDSAWASSISTPDHQSPVRLDDFSASAPAVVELSKEKKERKRKADAKDSGEESSVHSGSVGSPADQENDEDFSTIRLKPEDDPFGLFTRDPHSLTPDELKLLKKQKRLIKNRESAQLSRHRKKLHQETLETQVLNLEKEKHMLNARLEQLALENAILKKQLLCQGKIPMSAPMPNGMFESLKPTKGSVVLAVMFASALFFTNVDTYQNETNLSQSLAPIPISNGAVLAAPYSGSRGRVLLSTGLNDDIRPSEPLVADKKQLLIITLLDHLVIQLKAPSSLFLRLCVRLTQMGVLDGCDFVDSMAAVRQEYLEVFRAFNNEFPQGESKVANAHFDAEFVFARKPPSPLPKQIDPAPFAVPLPPTVPNLGVRDGAADEDNARLLQRIRGQLSGDVNLLCPSAQLLISDVPANPESRSGVGARLTRLQRVVAARVGNGTGEDRADAPRGDAAGGEAGNETAGELPVSVGVGHGGALSMVLPRRIFDSTRISGRLPAVETSLLELRCSAYDLNPLGFPSLVGA</sequence>
<feature type="region of interest" description="Disordered" evidence="8">
    <location>
        <begin position="526"/>
        <end position="555"/>
    </location>
</feature>
<dbReference type="CDD" id="cd14704">
    <property type="entry name" value="bZIP_HY5-like"/>
    <property type="match status" value="1"/>
</dbReference>
<evidence type="ECO:0000256" key="1">
    <source>
        <dbReference type="ARBA" id="ARBA00004123"/>
    </source>
</evidence>
<feature type="compositionally biased region" description="Basic and acidic residues" evidence="8">
    <location>
        <begin position="139"/>
        <end position="148"/>
    </location>
</feature>
<evidence type="ECO:0000256" key="5">
    <source>
        <dbReference type="ARBA" id="ARBA00023163"/>
    </source>
</evidence>
<feature type="compositionally biased region" description="Polar residues" evidence="8">
    <location>
        <begin position="99"/>
        <end position="108"/>
    </location>
</feature>
<evidence type="ECO:0000256" key="7">
    <source>
        <dbReference type="SAM" id="Coils"/>
    </source>
</evidence>
<feature type="domain" description="BZIP" evidence="9">
    <location>
        <begin position="195"/>
        <end position="255"/>
    </location>
</feature>
<dbReference type="Pfam" id="PF00170">
    <property type="entry name" value="bZIP_1"/>
    <property type="match status" value="1"/>
</dbReference>
<dbReference type="SMART" id="SM00338">
    <property type="entry name" value="BRLZ"/>
    <property type="match status" value="1"/>
</dbReference>
<dbReference type="PROSITE" id="PS50217">
    <property type="entry name" value="BZIP"/>
    <property type="match status" value="1"/>
</dbReference>
<dbReference type="InterPro" id="IPR004827">
    <property type="entry name" value="bZIP"/>
</dbReference>
<comment type="subcellular location">
    <subcellularLocation>
        <location evidence="1">Nucleus</location>
    </subcellularLocation>
</comment>
<proteinExistence type="inferred from homology"/>
<dbReference type="GO" id="GO:0003677">
    <property type="term" value="F:DNA binding"/>
    <property type="evidence" value="ECO:0007669"/>
    <property type="project" value="UniProtKB-KW"/>
</dbReference>
<reference evidence="10" key="1">
    <citation type="submission" date="2021-01" db="EMBL/GenBank/DDBJ databases">
        <authorList>
            <person name="Corre E."/>
            <person name="Pelletier E."/>
            <person name="Niang G."/>
            <person name="Scheremetjew M."/>
            <person name="Finn R."/>
            <person name="Kale V."/>
            <person name="Holt S."/>
            <person name="Cochrane G."/>
            <person name="Meng A."/>
            <person name="Brown T."/>
            <person name="Cohen L."/>
        </authorList>
    </citation>
    <scope>NUCLEOTIDE SEQUENCE</scope>
    <source>
        <strain evidence="10">CCAP979/52</strain>
    </source>
</reference>
<keyword evidence="3" id="KW-0805">Transcription regulation</keyword>
<keyword evidence="4" id="KW-0238">DNA-binding</keyword>
<dbReference type="GO" id="GO:0003700">
    <property type="term" value="F:DNA-binding transcription factor activity"/>
    <property type="evidence" value="ECO:0007669"/>
    <property type="project" value="InterPro"/>
</dbReference>
<comment type="similarity">
    <text evidence="2">Belongs to the bZIP family.</text>
</comment>
<evidence type="ECO:0000256" key="4">
    <source>
        <dbReference type="ARBA" id="ARBA00023125"/>
    </source>
</evidence>
<evidence type="ECO:0000259" key="9">
    <source>
        <dbReference type="PROSITE" id="PS50217"/>
    </source>
</evidence>
<dbReference type="Gene3D" id="1.20.5.170">
    <property type="match status" value="1"/>
</dbReference>
<gene>
    <name evidence="10" type="ORF">CCUR1050_LOCUS3813</name>
</gene>
<evidence type="ECO:0000256" key="6">
    <source>
        <dbReference type="ARBA" id="ARBA00023242"/>
    </source>
</evidence>
<dbReference type="InterPro" id="IPR046347">
    <property type="entry name" value="bZIP_sf"/>
</dbReference>
<dbReference type="EMBL" id="HBEZ01006719">
    <property type="protein sequence ID" value="CAD8626135.1"/>
    <property type="molecule type" value="Transcribed_RNA"/>
</dbReference>
<evidence type="ECO:0000313" key="10">
    <source>
        <dbReference type="EMBL" id="CAD8626135.1"/>
    </source>
</evidence>
<accession>A0A7S0LYJ2</accession>
<organism evidence="10">
    <name type="scientific">Cryptomonas curvata</name>
    <dbReference type="NCBI Taxonomy" id="233186"/>
    <lineage>
        <taxon>Eukaryota</taxon>
        <taxon>Cryptophyceae</taxon>
        <taxon>Cryptomonadales</taxon>
        <taxon>Cryptomonadaceae</taxon>
        <taxon>Cryptomonas</taxon>
    </lineage>
</organism>
<keyword evidence="6" id="KW-0539">Nucleus</keyword>
<keyword evidence="7" id="KW-0175">Coiled coil</keyword>
<dbReference type="SUPFAM" id="SSF57959">
    <property type="entry name" value="Leucine zipper domain"/>
    <property type="match status" value="1"/>
</dbReference>
<protein>
    <recommendedName>
        <fullName evidence="9">BZIP domain-containing protein</fullName>
    </recommendedName>
</protein>
<dbReference type="GO" id="GO:0005634">
    <property type="term" value="C:nucleus"/>
    <property type="evidence" value="ECO:0007669"/>
    <property type="project" value="UniProtKB-SubCell"/>
</dbReference>
<dbReference type="AlphaFoldDB" id="A0A7S0LYJ2"/>
<keyword evidence="5" id="KW-0804">Transcription</keyword>